<feature type="region of interest" description="Disordered" evidence="1">
    <location>
        <begin position="68"/>
        <end position="87"/>
    </location>
</feature>
<dbReference type="AlphaFoldDB" id="A0AAV4BJV2"/>
<evidence type="ECO:0000313" key="4">
    <source>
        <dbReference type="Proteomes" id="UP000735302"/>
    </source>
</evidence>
<evidence type="ECO:0000313" key="3">
    <source>
        <dbReference type="EMBL" id="GFO23606.1"/>
    </source>
</evidence>
<organism evidence="3 4">
    <name type="scientific">Plakobranchus ocellatus</name>
    <dbReference type="NCBI Taxonomy" id="259542"/>
    <lineage>
        <taxon>Eukaryota</taxon>
        <taxon>Metazoa</taxon>
        <taxon>Spiralia</taxon>
        <taxon>Lophotrochozoa</taxon>
        <taxon>Mollusca</taxon>
        <taxon>Gastropoda</taxon>
        <taxon>Heterobranchia</taxon>
        <taxon>Euthyneura</taxon>
        <taxon>Panpulmonata</taxon>
        <taxon>Sacoglossa</taxon>
        <taxon>Placobranchoidea</taxon>
        <taxon>Plakobranchidae</taxon>
        <taxon>Plakobranchus</taxon>
    </lineage>
</organism>
<feature type="chain" id="PRO_5043573594" description="Secreted protein" evidence="2">
    <location>
        <begin position="19"/>
        <end position="87"/>
    </location>
</feature>
<keyword evidence="2" id="KW-0732">Signal</keyword>
<comment type="caution">
    <text evidence="3">The sequence shown here is derived from an EMBL/GenBank/DDBJ whole genome shotgun (WGS) entry which is preliminary data.</text>
</comment>
<evidence type="ECO:0008006" key="5">
    <source>
        <dbReference type="Google" id="ProtNLM"/>
    </source>
</evidence>
<evidence type="ECO:0000256" key="1">
    <source>
        <dbReference type="SAM" id="MobiDB-lite"/>
    </source>
</evidence>
<evidence type="ECO:0000256" key="2">
    <source>
        <dbReference type="SAM" id="SignalP"/>
    </source>
</evidence>
<proteinExistence type="predicted"/>
<reference evidence="3 4" key="1">
    <citation type="journal article" date="2021" name="Elife">
        <title>Chloroplast acquisition without the gene transfer in kleptoplastic sea slugs, Plakobranchus ocellatus.</title>
        <authorList>
            <person name="Maeda T."/>
            <person name="Takahashi S."/>
            <person name="Yoshida T."/>
            <person name="Shimamura S."/>
            <person name="Takaki Y."/>
            <person name="Nagai Y."/>
            <person name="Toyoda A."/>
            <person name="Suzuki Y."/>
            <person name="Arimoto A."/>
            <person name="Ishii H."/>
            <person name="Satoh N."/>
            <person name="Nishiyama T."/>
            <person name="Hasebe M."/>
            <person name="Maruyama T."/>
            <person name="Minagawa J."/>
            <person name="Obokata J."/>
            <person name="Shigenobu S."/>
        </authorList>
    </citation>
    <scope>NUCLEOTIDE SEQUENCE [LARGE SCALE GENOMIC DNA]</scope>
</reference>
<dbReference type="Proteomes" id="UP000735302">
    <property type="component" value="Unassembled WGS sequence"/>
</dbReference>
<accession>A0AAV4BJV2</accession>
<keyword evidence="4" id="KW-1185">Reference proteome</keyword>
<protein>
    <recommendedName>
        <fullName evidence="5">Secreted protein</fullName>
    </recommendedName>
</protein>
<feature type="signal peptide" evidence="2">
    <location>
        <begin position="1"/>
        <end position="18"/>
    </location>
</feature>
<sequence length="87" mass="9260">MWTLAAGAIGISIPGHLSLTCTDGAAVGQCWSPGCPLGEQTPGRPRAFGSSSRLHSYVRATSRHFNLSPELDLPRDPSRSTGFSRSY</sequence>
<gene>
    <name evidence="3" type="ORF">PoB_005011100</name>
</gene>
<dbReference type="EMBL" id="BLXT01005511">
    <property type="protein sequence ID" value="GFO23606.1"/>
    <property type="molecule type" value="Genomic_DNA"/>
</dbReference>
<name>A0AAV4BJV2_9GAST</name>